<gene>
    <name evidence="1" type="ORF">ADA01nite_42960</name>
</gene>
<evidence type="ECO:0000313" key="2">
    <source>
        <dbReference type="Proteomes" id="UP000321157"/>
    </source>
</evidence>
<dbReference type="RefSeq" id="WP_146812461.1">
    <property type="nucleotide sequence ID" value="NZ_BJXX01000243.1"/>
</dbReference>
<proteinExistence type="predicted"/>
<keyword evidence="2" id="KW-1185">Reference proteome</keyword>
<accession>A0A511VD70</accession>
<name>A0A511VD70_9BACL</name>
<organism evidence="1 2">
    <name type="scientific">Aneurinibacillus danicus</name>
    <dbReference type="NCBI Taxonomy" id="267746"/>
    <lineage>
        <taxon>Bacteria</taxon>
        <taxon>Bacillati</taxon>
        <taxon>Bacillota</taxon>
        <taxon>Bacilli</taxon>
        <taxon>Bacillales</taxon>
        <taxon>Paenibacillaceae</taxon>
        <taxon>Aneurinibacillus group</taxon>
        <taxon>Aneurinibacillus</taxon>
    </lineage>
</organism>
<comment type="caution">
    <text evidence="1">The sequence shown here is derived from an EMBL/GenBank/DDBJ whole genome shotgun (WGS) entry which is preliminary data.</text>
</comment>
<dbReference type="Proteomes" id="UP000321157">
    <property type="component" value="Unassembled WGS sequence"/>
</dbReference>
<reference evidence="1 2" key="1">
    <citation type="submission" date="2019-07" db="EMBL/GenBank/DDBJ databases">
        <title>Whole genome shotgun sequence of Aneurinibacillus danicus NBRC 102444.</title>
        <authorList>
            <person name="Hosoyama A."/>
            <person name="Uohara A."/>
            <person name="Ohji S."/>
            <person name="Ichikawa N."/>
        </authorList>
    </citation>
    <scope>NUCLEOTIDE SEQUENCE [LARGE SCALE GENOMIC DNA]</scope>
    <source>
        <strain evidence="1 2">NBRC 102444</strain>
    </source>
</reference>
<evidence type="ECO:0000313" key="1">
    <source>
        <dbReference type="EMBL" id="GEN36836.1"/>
    </source>
</evidence>
<sequence length="87" mass="10034">MEKDISLSIVRAIVGNIYSRYGLEGEFRSIHPAMQLEILEDWKHLVSEELHKAGLITEIYEPVDVERMSLVEIINDHLPLYLEGGRD</sequence>
<dbReference type="AlphaFoldDB" id="A0A511VD70"/>
<protein>
    <submittedName>
        <fullName evidence="1">Uncharacterized protein</fullName>
    </submittedName>
</protein>
<dbReference type="EMBL" id="BJXX01000243">
    <property type="protein sequence ID" value="GEN36836.1"/>
    <property type="molecule type" value="Genomic_DNA"/>
</dbReference>
<dbReference type="OrthoDB" id="2920798at2"/>